<proteinExistence type="predicted"/>
<accession>A0ABS2SYE8</accession>
<dbReference type="Pfam" id="PF00403">
    <property type="entry name" value="HMA"/>
    <property type="match status" value="1"/>
</dbReference>
<dbReference type="RefSeq" id="WP_035421122.1">
    <property type="nucleotide sequence ID" value="NZ_JAFBCV010000013.1"/>
</dbReference>
<dbReference type="InterPro" id="IPR006122">
    <property type="entry name" value="HMA_Cu_ion-bd"/>
</dbReference>
<comment type="caution">
    <text evidence="8">The sequence shown here is derived from an EMBL/GenBank/DDBJ whole genome shotgun (WGS) entry which is preliminary data.</text>
</comment>
<dbReference type="InterPro" id="IPR017969">
    <property type="entry name" value="Heavy-metal-associated_CS"/>
</dbReference>
<reference evidence="8" key="1">
    <citation type="submission" date="2021-01" db="EMBL/GenBank/DDBJ databases">
        <title>Genomic Encyclopedia of Type Strains, Phase IV (KMG-IV): sequencing the most valuable type-strain genomes for metagenomic binning, comparative biology and taxonomic classification.</title>
        <authorList>
            <person name="Goeker M."/>
        </authorList>
    </citation>
    <scope>NUCLEOTIDE SEQUENCE</scope>
    <source>
        <strain evidence="8">DSM 21943</strain>
    </source>
</reference>
<dbReference type="InterPro" id="IPR036163">
    <property type="entry name" value="HMA_dom_sf"/>
</dbReference>
<organism evidence="8 9">
    <name type="scientific">Shouchella xiaoxiensis</name>
    <dbReference type="NCBI Taxonomy" id="766895"/>
    <lineage>
        <taxon>Bacteria</taxon>
        <taxon>Bacillati</taxon>
        <taxon>Bacillota</taxon>
        <taxon>Bacilli</taxon>
        <taxon>Bacillales</taxon>
        <taxon>Bacillaceae</taxon>
        <taxon>Shouchella</taxon>
    </lineage>
</organism>
<keyword evidence="4" id="KW-0479">Metal-binding</keyword>
<dbReference type="PANTHER" id="PTHR46594:SF4">
    <property type="entry name" value="P-TYPE CATION-TRANSPORTING ATPASE"/>
    <property type="match status" value="1"/>
</dbReference>
<dbReference type="PANTHER" id="PTHR46594">
    <property type="entry name" value="P-TYPE CATION-TRANSPORTING ATPASE"/>
    <property type="match status" value="1"/>
</dbReference>
<dbReference type="EMBL" id="JAFBCV010000013">
    <property type="protein sequence ID" value="MBM7840275.1"/>
    <property type="molecule type" value="Genomic_DNA"/>
</dbReference>
<evidence type="ECO:0000313" key="8">
    <source>
        <dbReference type="EMBL" id="MBM7840275.1"/>
    </source>
</evidence>
<evidence type="ECO:0000256" key="1">
    <source>
        <dbReference type="ARBA" id="ARBA00004496"/>
    </source>
</evidence>
<dbReference type="InterPro" id="IPR000428">
    <property type="entry name" value="Cu-bd"/>
</dbReference>
<evidence type="ECO:0000259" key="7">
    <source>
        <dbReference type="PROSITE" id="PS50846"/>
    </source>
</evidence>
<dbReference type="Proteomes" id="UP001179280">
    <property type="component" value="Unassembled WGS sequence"/>
</dbReference>
<comment type="subcellular location">
    <subcellularLocation>
        <location evidence="1">Cytoplasm</location>
    </subcellularLocation>
</comment>
<keyword evidence="5" id="KW-0186">Copper</keyword>
<dbReference type="PROSITE" id="PS50846">
    <property type="entry name" value="HMA_2"/>
    <property type="match status" value="1"/>
</dbReference>
<dbReference type="InterPro" id="IPR006121">
    <property type="entry name" value="HMA_dom"/>
</dbReference>
<keyword evidence="3" id="KW-0963">Cytoplasm</keyword>
<dbReference type="InterPro" id="IPR049740">
    <property type="entry name" value="CopZ"/>
</dbReference>
<protein>
    <recommendedName>
        <fullName evidence="2">Copper chaperone CopZ</fullName>
    </recommendedName>
</protein>
<evidence type="ECO:0000256" key="4">
    <source>
        <dbReference type="ARBA" id="ARBA00022723"/>
    </source>
</evidence>
<dbReference type="SUPFAM" id="SSF55008">
    <property type="entry name" value="HMA, heavy metal-associated domain"/>
    <property type="match status" value="1"/>
</dbReference>
<name>A0ABS2SYE8_9BACI</name>
<keyword evidence="9" id="KW-1185">Reference proteome</keyword>
<evidence type="ECO:0000256" key="5">
    <source>
        <dbReference type="ARBA" id="ARBA00023008"/>
    </source>
</evidence>
<evidence type="ECO:0000256" key="3">
    <source>
        <dbReference type="ARBA" id="ARBA00022490"/>
    </source>
</evidence>
<dbReference type="PRINTS" id="PR00944">
    <property type="entry name" value="CUEXPORT"/>
</dbReference>
<feature type="domain" description="HMA" evidence="7">
    <location>
        <begin position="2"/>
        <end position="68"/>
    </location>
</feature>
<dbReference type="CDD" id="cd00371">
    <property type="entry name" value="HMA"/>
    <property type="match status" value="1"/>
</dbReference>
<sequence>MEQATIAVTGMSCGHCVASIEKALTNLSGVDQVSVSLEKSEVDVSYNQELITINEIKEEIEDQGYDAKD</sequence>
<evidence type="ECO:0000256" key="6">
    <source>
        <dbReference type="ARBA" id="ARBA00023186"/>
    </source>
</evidence>
<evidence type="ECO:0000256" key="2">
    <source>
        <dbReference type="ARBA" id="ARBA00015313"/>
    </source>
</evidence>
<dbReference type="NCBIfam" id="NF033795">
    <property type="entry name" value="chaper_CopZ_Bs"/>
    <property type="match status" value="1"/>
</dbReference>
<dbReference type="PROSITE" id="PS01047">
    <property type="entry name" value="HMA_1"/>
    <property type="match status" value="1"/>
</dbReference>
<keyword evidence="6" id="KW-0143">Chaperone</keyword>
<dbReference type="Gene3D" id="3.30.70.100">
    <property type="match status" value="1"/>
</dbReference>
<gene>
    <name evidence="8" type="ORF">JOC54_003556</name>
</gene>
<evidence type="ECO:0000313" key="9">
    <source>
        <dbReference type="Proteomes" id="UP001179280"/>
    </source>
</evidence>
<dbReference type="NCBIfam" id="TIGR00003">
    <property type="entry name" value="copper ion binding protein"/>
    <property type="match status" value="1"/>
</dbReference>